<dbReference type="PANTHER" id="PTHR47959">
    <property type="entry name" value="ATP-DEPENDENT RNA HELICASE RHLE-RELATED"/>
    <property type="match status" value="1"/>
</dbReference>
<dbReference type="PANTHER" id="PTHR47959:SF19">
    <property type="entry name" value="NUCLEOLAR RNA HELICASE 2-A"/>
    <property type="match status" value="1"/>
</dbReference>
<evidence type="ECO:0000313" key="8">
    <source>
        <dbReference type="Proteomes" id="UP000677228"/>
    </source>
</evidence>
<dbReference type="SUPFAM" id="SSF52540">
    <property type="entry name" value="P-loop containing nucleoside triphosphate hydrolases"/>
    <property type="match status" value="1"/>
</dbReference>
<dbReference type="InterPro" id="IPR027417">
    <property type="entry name" value="P-loop_NTPase"/>
</dbReference>
<dbReference type="GO" id="GO:0003676">
    <property type="term" value="F:nucleic acid binding"/>
    <property type="evidence" value="ECO:0007669"/>
    <property type="project" value="InterPro"/>
</dbReference>
<evidence type="ECO:0000256" key="3">
    <source>
        <dbReference type="ARBA" id="ARBA00022806"/>
    </source>
</evidence>
<dbReference type="Gene3D" id="3.40.50.300">
    <property type="entry name" value="P-loop containing nucleotide triphosphate hydrolases"/>
    <property type="match status" value="1"/>
</dbReference>
<comment type="caution">
    <text evidence="6">The sequence shown here is derived from an EMBL/GenBank/DDBJ whole genome shotgun (WGS) entry which is preliminary data.</text>
</comment>
<proteinExistence type="predicted"/>
<evidence type="ECO:0000313" key="6">
    <source>
        <dbReference type="EMBL" id="CAF1337301.1"/>
    </source>
</evidence>
<dbReference type="SMART" id="SM00487">
    <property type="entry name" value="DEXDc"/>
    <property type="match status" value="1"/>
</dbReference>
<keyword evidence="1" id="KW-0547">Nucleotide-binding</keyword>
<dbReference type="EMBL" id="CAJOBA010043381">
    <property type="protein sequence ID" value="CAF4148537.1"/>
    <property type="molecule type" value="Genomic_DNA"/>
</dbReference>
<dbReference type="GO" id="GO:0005829">
    <property type="term" value="C:cytosol"/>
    <property type="evidence" value="ECO:0007669"/>
    <property type="project" value="TreeGrafter"/>
</dbReference>
<evidence type="ECO:0000313" key="7">
    <source>
        <dbReference type="EMBL" id="CAF4148537.1"/>
    </source>
</evidence>
<dbReference type="EMBL" id="CAJNOK010021763">
    <property type="protein sequence ID" value="CAF1337301.1"/>
    <property type="molecule type" value="Genomic_DNA"/>
</dbReference>
<evidence type="ECO:0000259" key="5">
    <source>
        <dbReference type="PROSITE" id="PS51192"/>
    </source>
</evidence>
<protein>
    <recommendedName>
        <fullName evidence="5">Helicase ATP-binding domain-containing protein</fullName>
    </recommendedName>
</protein>
<dbReference type="PROSITE" id="PS51192">
    <property type="entry name" value="HELICASE_ATP_BIND_1"/>
    <property type="match status" value="1"/>
</dbReference>
<dbReference type="Proteomes" id="UP000682733">
    <property type="component" value="Unassembled WGS sequence"/>
</dbReference>
<dbReference type="AlphaFoldDB" id="A0A8S2EZF8"/>
<dbReference type="GO" id="GO:0016787">
    <property type="term" value="F:hydrolase activity"/>
    <property type="evidence" value="ECO:0007669"/>
    <property type="project" value="UniProtKB-KW"/>
</dbReference>
<dbReference type="InterPro" id="IPR050079">
    <property type="entry name" value="DEAD_box_RNA_helicase"/>
</dbReference>
<accession>A0A8S2EZF8</accession>
<gene>
    <name evidence="6" type="ORF">OVA965_LOCUS30175</name>
    <name evidence="7" type="ORF">TMI583_LOCUS30969</name>
</gene>
<organism evidence="6 8">
    <name type="scientific">Didymodactylos carnosus</name>
    <dbReference type="NCBI Taxonomy" id="1234261"/>
    <lineage>
        <taxon>Eukaryota</taxon>
        <taxon>Metazoa</taxon>
        <taxon>Spiralia</taxon>
        <taxon>Gnathifera</taxon>
        <taxon>Rotifera</taxon>
        <taxon>Eurotatoria</taxon>
        <taxon>Bdelloidea</taxon>
        <taxon>Philodinida</taxon>
        <taxon>Philodinidae</taxon>
        <taxon>Didymodactylos</taxon>
    </lineage>
</organism>
<sequence length="223" mass="25180">YRTLQSLAVNLKSIEDNDQSSNNIISKNEFNFNAAEKEKGNFSNFNISEKTIQKLKARGINFLFPVQYESYNAIYHHKDCIVQARTGTGKTLAFTLPLVEHLQNAGLTHERGRRPQVLIMEPTRELTKQISDDLQSISSDLNIVTIYGGKKYEDQEFGLQRGCDIIVATPGRLQDLINNGKVSLANINHVVLDEVDRMLDMGFKDDVDEILSHAFQAGMFSEI</sequence>
<dbReference type="GO" id="GO:0003724">
    <property type="term" value="F:RNA helicase activity"/>
    <property type="evidence" value="ECO:0007669"/>
    <property type="project" value="TreeGrafter"/>
</dbReference>
<feature type="domain" description="Helicase ATP-binding" evidence="5">
    <location>
        <begin position="71"/>
        <end position="223"/>
    </location>
</feature>
<dbReference type="CDD" id="cd00268">
    <property type="entry name" value="DEADc"/>
    <property type="match status" value="1"/>
</dbReference>
<dbReference type="InterPro" id="IPR011545">
    <property type="entry name" value="DEAD/DEAH_box_helicase_dom"/>
</dbReference>
<evidence type="ECO:0000256" key="1">
    <source>
        <dbReference type="ARBA" id="ARBA00022741"/>
    </source>
</evidence>
<evidence type="ECO:0000256" key="2">
    <source>
        <dbReference type="ARBA" id="ARBA00022801"/>
    </source>
</evidence>
<name>A0A8S2EZF8_9BILA</name>
<feature type="non-terminal residue" evidence="6">
    <location>
        <position position="1"/>
    </location>
</feature>
<keyword evidence="2" id="KW-0378">Hydrolase</keyword>
<evidence type="ECO:0000256" key="4">
    <source>
        <dbReference type="ARBA" id="ARBA00022840"/>
    </source>
</evidence>
<reference evidence="6" key="1">
    <citation type="submission" date="2021-02" db="EMBL/GenBank/DDBJ databases">
        <authorList>
            <person name="Nowell W R."/>
        </authorList>
    </citation>
    <scope>NUCLEOTIDE SEQUENCE</scope>
</reference>
<keyword evidence="4" id="KW-0067">ATP-binding</keyword>
<dbReference type="Proteomes" id="UP000677228">
    <property type="component" value="Unassembled WGS sequence"/>
</dbReference>
<dbReference type="InterPro" id="IPR014001">
    <property type="entry name" value="Helicase_ATP-bd"/>
</dbReference>
<keyword evidence="3" id="KW-0347">Helicase</keyword>
<dbReference type="GO" id="GO:0005524">
    <property type="term" value="F:ATP binding"/>
    <property type="evidence" value="ECO:0007669"/>
    <property type="project" value="UniProtKB-KW"/>
</dbReference>
<dbReference type="Pfam" id="PF00270">
    <property type="entry name" value="DEAD"/>
    <property type="match status" value="1"/>
</dbReference>
<dbReference type="InterPro" id="IPR044742">
    <property type="entry name" value="DEAD/DEAH_RhlB"/>
</dbReference>